<dbReference type="Pfam" id="PF13161">
    <property type="entry name" value="DUF3996"/>
    <property type="match status" value="1"/>
</dbReference>
<dbReference type="EMBL" id="CP013704">
    <property type="protein sequence ID" value="APR64869.1"/>
    <property type="molecule type" value="Genomic_DNA"/>
</dbReference>
<dbReference type="Proteomes" id="UP000185502">
    <property type="component" value="Chromosome"/>
</dbReference>
<feature type="chain" id="PRO_5045981909" evidence="2">
    <location>
        <begin position="24"/>
        <end position="339"/>
    </location>
</feature>
<evidence type="ECO:0000256" key="1">
    <source>
        <dbReference type="SAM" id="MobiDB-lite"/>
    </source>
</evidence>
<evidence type="ECO:0000313" key="4">
    <source>
        <dbReference type="Proteomes" id="UP000185502"/>
    </source>
</evidence>
<keyword evidence="2" id="KW-0732">Signal</keyword>
<sequence length="339" mass="37569">MEKKAKKIVILLLIFNLYYSAFSQSNNAYSIECKKKDDGTICITNDKPTSEKPKPTSEKLKPTSEKPKPTSEKPKPTSEKPKPTSEKPKPTSEKPKPTSEKPKPTSEKPKPTSEKPKPTSEKPKPTSEKPKPTSEKPKPTSEKLKPTSEKPKPTSEKPKPTSEKPKPTSEKPKQHITKKNHYAIKSIKNPFSFAVGTGTGNPLINLLISIPYIDIDLGYGSFLYFSSANFKPYNLIAVDLTFRQQIGTSLIIGGGFGIGIDWSQANLIPPGAQQPSPYNRIGIVARLPLSIEYKVAKNLSLGFKTYPTIGPTILLTEPKIIFEGLRFKFFAIGFIRVFI</sequence>
<feature type="compositionally biased region" description="Basic and acidic residues" evidence="1">
    <location>
        <begin position="48"/>
        <end position="173"/>
    </location>
</feature>
<evidence type="ECO:0000313" key="3">
    <source>
        <dbReference type="EMBL" id="APR64869.1"/>
    </source>
</evidence>
<reference evidence="3" key="1">
    <citation type="submission" date="2015-12" db="EMBL/GenBank/DDBJ databases">
        <title>Chromosome of the avian spirochetosis agent Borrelia anserina Es.</title>
        <authorList>
            <person name="Elbir H."/>
            <person name="Sitlani P."/>
            <person name="Bergstroem S."/>
            <person name="Barbour A.G."/>
        </authorList>
    </citation>
    <scope>NUCLEOTIDE SEQUENCE [LARGE SCALE GENOMIC DNA]</scope>
    <source>
        <strain evidence="3">Es</strain>
    </source>
</reference>
<name>A0ABM6FUB9_BORAN</name>
<accession>A0ABM6FUB9</accession>
<keyword evidence="4" id="KW-1185">Reference proteome</keyword>
<protein>
    <submittedName>
        <fullName evidence="3">Uncharacterized protein</fullName>
    </submittedName>
</protein>
<feature type="region of interest" description="Disordered" evidence="1">
    <location>
        <begin position="37"/>
        <end position="176"/>
    </location>
</feature>
<organism evidence="3 4">
    <name type="scientific">Borrelia anserina Es</name>
    <dbReference type="NCBI Taxonomy" id="1365188"/>
    <lineage>
        <taxon>Bacteria</taxon>
        <taxon>Pseudomonadati</taxon>
        <taxon>Spirochaetota</taxon>
        <taxon>Spirochaetia</taxon>
        <taxon>Spirochaetales</taxon>
        <taxon>Borreliaceae</taxon>
        <taxon>Borrelia</taxon>
    </lineage>
</organism>
<gene>
    <name evidence="3" type="ORF">N187_01940</name>
</gene>
<dbReference type="PRINTS" id="PR01217">
    <property type="entry name" value="PRICHEXTENSN"/>
</dbReference>
<dbReference type="RefSeq" id="WP_075550316.1">
    <property type="nucleotide sequence ID" value="NZ_CP013704.1"/>
</dbReference>
<feature type="signal peptide" evidence="2">
    <location>
        <begin position="1"/>
        <end position="23"/>
    </location>
</feature>
<dbReference type="InterPro" id="IPR016489">
    <property type="entry name" value="BAPKO_0422-like"/>
</dbReference>
<proteinExistence type="predicted"/>
<evidence type="ECO:0000256" key="2">
    <source>
        <dbReference type="SAM" id="SignalP"/>
    </source>
</evidence>